<dbReference type="Proteomes" id="UP000887577">
    <property type="component" value="Unplaced"/>
</dbReference>
<keyword evidence="5" id="KW-0175">Coiled coil</keyword>
<evidence type="ECO:0000256" key="4">
    <source>
        <dbReference type="ARBA" id="ARBA00022833"/>
    </source>
</evidence>
<evidence type="ECO:0000256" key="6">
    <source>
        <dbReference type="SAM" id="MobiDB-lite"/>
    </source>
</evidence>
<dbReference type="Pfam" id="PF25092">
    <property type="entry name" value="SH3_KIN17_C"/>
    <property type="match status" value="1"/>
</dbReference>
<proteinExistence type="inferred from homology"/>
<dbReference type="FunFam" id="2.30.30.30:FF:000021">
    <property type="entry name" value="DNA/RNA-binding protein KIN17, putative"/>
    <property type="match status" value="1"/>
</dbReference>
<dbReference type="GO" id="GO:0005634">
    <property type="term" value="C:nucleus"/>
    <property type="evidence" value="ECO:0007669"/>
    <property type="project" value="TreeGrafter"/>
</dbReference>
<keyword evidence="8" id="KW-1185">Reference proteome</keyword>
<feature type="region of interest" description="Disordered" evidence="6">
    <location>
        <begin position="233"/>
        <end position="262"/>
    </location>
</feature>
<keyword evidence="2" id="KW-0479">Metal-binding</keyword>
<evidence type="ECO:0000256" key="5">
    <source>
        <dbReference type="SAM" id="Coils"/>
    </source>
</evidence>
<dbReference type="Pfam" id="PF10357">
    <property type="entry name" value="WH_KIN17"/>
    <property type="match status" value="1"/>
</dbReference>
<dbReference type="GO" id="GO:0006974">
    <property type="term" value="P:DNA damage response"/>
    <property type="evidence" value="ECO:0007669"/>
    <property type="project" value="TreeGrafter"/>
</dbReference>
<accession>A0A914YBV2</accession>
<evidence type="ECO:0000256" key="3">
    <source>
        <dbReference type="ARBA" id="ARBA00022771"/>
    </source>
</evidence>
<dbReference type="InterPro" id="IPR056767">
    <property type="entry name" value="C2H2-Znf_KIN17"/>
</dbReference>
<dbReference type="FunFam" id="1.10.10.2030:FF:000001">
    <property type="entry name" value="DNA/RNA-binding protein KIN17, putative"/>
    <property type="match status" value="1"/>
</dbReference>
<dbReference type="PANTHER" id="PTHR12805">
    <property type="entry name" value="KIN17 KIN, ANTIGENIC DETERMINANT OF RECA PROTEIN HOMOLOG"/>
    <property type="match status" value="1"/>
</dbReference>
<dbReference type="GO" id="GO:0008270">
    <property type="term" value="F:zinc ion binding"/>
    <property type="evidence" value="ECO:0007669"/>
    <property type="project" value="UniProtKB-KW"/>
</dbReference>
<organism evidence="8 9">
    <name type="scientific">Panagrolaimus superbus</name>
    <dbReference type="NCBI Taxonomy" id="310955"/>
    <lineage>
        <taxon>Eukaryota</taxon>
        <taxon>Metazoa</taxon>
        <taxon>Ecdysozoa</taxon>
        <taxon>Nematoda</taxon>
        <taxon>Chromadorea</taxon>
        <taxon>Rhabditida</taxon>
        <taxon>Tylenchina</taxon>
        <taxon>Panagrolaimomorpha</taxon>
        <taxon>Panagrolaimoidea</taxon>
        <taxon>Panagrolaimidae</taxon>
        <taxon>Panagrolaimus</taxon>
    </lineage>
</organism>
<dbReference type="AlphaFoldDB" id="A0A914YBV2"/>
<reference evidence="9" key="1">
    <citation type="submission" date="2022-11" db="UniProtKB">
        <authorList>
            <consortium name="WormBaseParasite"/>
        </authorList>
    </citation>
    <scope>IDENTIFICATION</scope>
</reference>
<dbReference type="InterPro" id="IPR041330">
    <property type="entry name" value="KN17_SH3"/>
</dbReference>
<keyword evidence="4" id="KW-0862">Zinc</keyword>
<dbReference type="GO" id="GO:0003690">
    <property type="term" value="F:double-stranded DNA binding"/>
    <property type="evidence" value="ECO:0007669"/>
    <property type="project" value="TreeGrafter"/>
</dbReference>
<keyword evidence="3" id="KW-0863">Zinc-finger</keyword>
<dbReference type="WBParaSite" id="PSU_v2.g16767.t1">
    <property type="protein sequence ID" value="PSU_v2.g16767.t1"/>
    <property type="gene ID" value="PSU_v2.g16767"/>
</dbReference>
<feature type="coiled-coil region" evidence="5">
    <location>
        <begin position="154"/>
        <end position="181"/>
    </location>
</feature>
<dbReference type="InterPro" id="IPR038254">
    <property type="entry name" value="KIN17_WH-like_sf"/>
</dbReference>
<dbReference type="GO" id="GO:0006260">
    <property type="term" value="P:DNA replication"/>
    <property type="evidence" value="ECO:0007669"/>
    <property type="project" value="TreeGrafter"/>
</dbReference>
<dbReference type="Gene3D" id="2.30.30.30">
    <property type="match status" value="1"/>
</dbReference>
<dbReference type="InterPro" id="IPR019447">
    <property type="entry name" value="DNA/RNA-bd_Kin17_WH-like_dom"/>
</dbReference>
<dbReference type="PANTHER" id="PTHR12805:SF0">
    <property type="entry name" value="DNA_RNA-BINDING PROTEIN KIN17"/>
    <property type="match status" value="1"/>
</dbReference>
<name>A0A914YBV2_9BILA</name>
<evidence type="ECO:0000313" key="9">
    <source>
        <dbReference type="WBParaSite" id="PSU_v2.g16767.t1"/>
    </source>
</evidence>
<dbReference type="Pfam" id="PF25095">
    <property type="entry name" value="C2H2-zf_KIN17"/>
    <property type="match status" value="1"/>
</dbReference>
<comment type="similarity">
    <text evidence="1">Belongs to the KIN17 family.</text>
</comment>
<dbReference type="SMART" id="SM01253">
    <property type="entry name" value="Kin17_mid"/>
    <property type="match status" value="1"/>
</dbReference>
<dbReference type="InterPro" id="IPR014722">
    <property type="entry name" value="Rib_uL2_dom2"/>
</dbReference>
<feature type="domain" description="DNA/RNA-binding protein Kin17 WH-like" evidence="7">
    <location>
        <begin position="52"/>
        <end position="176"/>
    </location>
</feature>
<evidence type="ECO:0000313" key="8">
    <source>
        <dbReference type="Proteomes" id="UP000887577"/>
    </source>
</evidence>
<dbReference type="InterPro" id="IPR037321">
    <property type="entry name" value="KIN17-like"/>
</dbReference>
<dbReference type="Pfam" id="PF18131">
    <property type="entry name" value="KN17_SH3"/>
    <property type="match status" value="1"/>
</dbReference>
<evidence type="ECO:0000256" key="1">
    <source>
        <dbReference type="ARBA" id="ARBA00008517"/>
    </source>
</evidence>
<dbReference type="InterPro" id="IPR041995">
    <property type="entry name" value="KOW_KIN17"/>
</dbReference>
<dbReference type="Gene3D" id="2.30.30.140">
    <property type="match status" value="1"/>
</dbReference>
<dbReference type="Gene3D" id="1.10.10.2030">
    <property type="entry name" value="DNA/RNA-binding protein Kin17, conserved domain"/>
    <property type="match status" value="1"/>
</dbReference>
<evidence type="ECO:0000259" key="7">
    <source>
        <dbReference type="SMART" id="SM01253"/>
    </source>
</evidence>
<dbReference type="SUPFAM" id="SSF57667">
    <property type="entry name" value="beta-beta-alpha zinc fingers"/>
    <property type="match status" value="1"/>
</dbReference>
<dbReference type="InterPro" id="IPR036236">
    <property type="entry name" value="Znf_C2H2_sf"/>
</dbReference>
<evidence type="ECO:0000256" key="2">
    <source>
        <dbReference type="ARBA" id="ARBA00022723"/>
    </source>
</evidence>
<feature type="compositionally biased region" description="Low complexity" evidence="6">
    <location>
        <begin position="239"/>
        <end position="258"/>
    </location>
</feature>
<protein>
    <submittedName>
        <fullName evidence="9">DNA/RNA-binding protein Kin17 WH-like domain-containing protein</fullName>
    </submittedName>
</protein>
<sequence>MPRAEKGSAKAIANKVKSKGLQKLKWFCQMCNKQCRDQNGFKCHLTSESHQRQLLLFAENQNSYLREFSREFESSFMRILRHQFGSKRIRANEVYQEVIKDKGHIHMNSTVWHTLTGFILYLGSSGKCKIDQGEKGWYIQYIDQEEELRRNKIVQRAKKEKDEEDRNNDLLERQINRALEKEKETGVEDEEPVQRDLIRENDDEKIKISLAPRSLVKPENEKVELKATKVFETADEKGSSNSMKRPSSSKSEASSSKKSALDKIMEEEERYKERKNRKDYWLHEGIIVKVVTKKLGSEYYKAKGEIVELVDKYTAKVDVDGDILKLDQGHLETVIPAVGKDMLIVNGGYRGTKAILLEIKERDYCLLLKLKEGLKHGREVTVAYEDASKLA</sequence>